<dbReference type="InterPro" id="IPR056924">
    <property type="entry name" value="SH3_Tf2-1"/>
</dbReference>
<accession>A0A2G2XUH9</accession>
<sequence length="160" mass="18869">MLPWAEFWYNTALHTSAGLTPFQALYGREPPNIARYILGSASDDLVEQYMLRRDEVLDLLKLNLSKAQDRMKEYADKGRIEDHFEEGDWVFVKLQPYKQQSLQSNQQHKLNRKYFGPYKVLKRIGLVAYKLQLPEEARIHPFIFRCSNTVEDNPINKLLH</sequence>
<gene>
    <name evidence="2" type="ORF">T459_35027</name>
</gene>
<evidence type="ECO:0000259" key="1">
    <source>
        <dbReference type="Pfam" id="PF24626"/>
    </source>
</evidence>
<dbReference type="Pfam" id="PF24626">
    <property type="entry name" value="SH3_Tf2-1"/>
    <property type="match status" value="1"/>
</dbReference>
<dbReference type="Proteomes" id="UP000222542">
    <property type="component" value="Unassembled WGS sequence"/>
</dbReference>
<organism evidence="2 3">
    <name type="scientific">Capsicum annuum</name>
    <name type="common">Capsicum pepper</name>
    <dbReference type="NCBI Taxonomy" id="4072"/>
    <lineage>
        <taxon>Eukaryota</taxon>
        <taxon>Viridiplantae</taxon>
        <taxon>Streptophyta</taxon>
        <taxon>Embryophyta</taxon>
        <taxon>Tracheophyta</taxon>
        <taxon>Spermatophyta</taxon>
        <taxon>Magnoliopsida</taxon>
        <taxon>eudicotyledons</taxon>
        <taxon>Gunneridae</taxon>
        <taxon>Pentapetalae</taxon>
        <taxon>asterids</taxon>
        <taxon>lamiids</taxon>
        <taxon>Solanales</taxon>
        <taxon>Solanaceae</taxon>
        <taxon>Solanoideae</taxon>
        <taxon>Capsiceae</taxon>
        <taxon>Capsicum</taxon>
    </lineage>
</organism>
<evidence type="ECO:0000313" key="2">
    <source>
        <dbReference type="EMBL" id="PHT61120.1"/>
    </source>
</evidence>
<reference evidence="2 3" key="1">
    <citation type="journal article" date="2014" name="Nat. Genet.">
        <title>Genome sequence of the hot pepper provides insights into the evolution of pungency in Capsicum species.</title>
        <authorList>
            <person name="Kim S."/>
            <person name="Park M."/>
            <person name="Yeom S.I."/>
            <person name="Kim Y.M."/>
            <person name="Lee J.M."/>
            <person name="Lee H.A."/>
            <person name="Seo E."/>
            <person name="Choi J."/>
            <person name="Cheong K."/>
            <person name="Kim K.T."/>
            <person name="Jung K."/>
            <person name="Lee G.W."/>
            <person name="Oh S.K."/>
            <person name="Bae C."/>
            <person name="Kim S.B."/>
            <person name="Lee H.Y."/>
            <person name="Kim S.Y."/>
            <person name="Kim M.S."/>
            <person name="Kang B.C."/>
            <person name="Jo Y.D."/>
            <person name="Yang H.B."/>
            <person name="Jeong H.J."/>
            <person name="Kang W.H."/>
            <person name="Kwon J.K."/>
            <person name="Shin C."/>
            <person name="Lim J.Y."/>
            <person name="Park J.H."/>
            <person name="Huh J.H."/>
            <person name="Kim J.S."/>
            <person name="Kim B.D."/>
            <person name="Cohen O."/>
            <person name="Paran I."/>
            <person name="Suh M.C."/>
            <person name="Lee S.B."/>
            <person name="Kim Y.K."/>
            <person name="Shin Y."/>
            <person name="Noh S.J."/>
            <person name="Park J."/>
            <person name="Seo Y.S."/>
            <person name="Kwon S.Y."/>
            <person name="Kim H.A."/>
            <person name="Park J.M."/>
            <person name="Kim H.J."/>
            <person name="Choi S.B."/>
            <person name="Bosland P.W."/>
            <person name="Reeves G."/>
            <person name="Jo S.H."/>
            <person name="Lee B.W."/>
            <person name="Cho H.T."/>
            <person name="Choi H.S."/>
            <person name="Lee M.S."/>
            <person name="Yu Y."/>
            <person name="Do Choi Y."/>
            <person name="Park B.S."/>
            <person name="van Deynze A."/>
            <person name="Ashrafi H."/>
            <person name="Hill T."/>
            <person name="Kim W.T."/>
            <person name="Pai H.S."/>
            <person name="Ahn H.K."/>
            <person name="Yeam I."/>
            <person name="Giovannoni J.J."/>
            <person name="Rose J.K."/>
            <person name="Sorensen I."/>
            <person name="Lee S.J."/>
            <person name="Kim R.W."/>
            <person name="Choi I.Y."/>
            <person name="Choi B.S."/>
            <person name="Lim J.S."/>
            <person name="Lee Y.H."/>
            <person name="Choi D."/>
        </authorList>
    </citation>
    <scope>NUCLEOTIDE SEQUENCE [LARGE SCALE GENOMIC DNA]</scope>
    <source>
        <strain evidence="3">cv. CM334</strain>
    </source>
</reference>
<dbReference type="STRING" id="4072.A0A2G2XUH9"/>
<protein>
    <recommendedName>
        <fullName evidence="1">Tf2-1-like SH3-like domain-containing protein</fullName>
    </recommendedName>
</protein>
<reference evidence="2 3" key="2">
    <citation type="journal article" date="2017" name="Genome Biol.">
        <title>New reference genome sequences of hot pepper reveal the massive evolution of plant disease-resistance genes by retroduplication.</title>
        <authorList>
            <person name="Kim S."/>
            <person name="Park J."/>
            <person name="Yeom S.I."/>
            <person name="Kim Y.M."/>
            <person name="Seo E."/>
            <person name="Kim K.T."/>
            <person name="Kim M.S."/>
            <person name="Lee J.M."/>
            <person name="Cheong K."/>
            <person name="Shin H.S."/>
            <person name="Kim S.B."/>
            <person name="Han K."/>
            <person name="Lee J."/>
            <person name="Park M."/>
            <person name="Lee H.A."/>
            <person name="Lee H.Y."/>
            <person name="Lee Y."/>
            <person name="Oh S."/>
            <person name="Lee J.H."/>
            <person name="Choi E."/>
            <person name="Choi E."/>
            <person name="Lee S.E."/>
            <person name="Jeon J."/>
            <person name="Kim H."/>
            <person name="Choi G."/>
            <person name="Song H."/>
            <person name="Lee J."/>
            <person name="Lee S.C."/>
            <person name="Kwon J.K."/>
            <person name="Lee H.Y."/>
            <person name="Koo N."/>
            <person name="Hong Y."/>
            <person name="Kim R.W."/>
            <person name="Kang W.H."/>
            <person name="Huh J.H."/>
            <person name="Kang B.C."/>
            <person name="Yang T.J."/>
            <person name="Lee Y.H."/>
            <person name="Bennetzen J.L."/>
            <person name="Choi D."/>
        </authorList>
    </citation>
    <scope>NUCLEOTIDE SEQUENCE [LARGE SCALE GENOMIC DNA]</scope>
    <source>
        <strain evidence="3">cv. CM334</strain>
    </source>
</reference>
<dbReference type="OMA" id="NEDATWK"/>
<comment type="caution">
    <text evidence="2">The sequence shown here is derived from an EMBL/GenBank/DDBJ whole genome shotgun (WGS) entry which is preliminary data.</text>
</comment>
<dbReference type="PANTHER" id="PTHR45835">
    <property type="entry name" value="YALI0A06105P"/>
    <property type="match status" value="1"/>
</dbReference>
<dbReference type="InterPro" id="IPR036397">
    <property type="entry name" value="RNaseH_sf"/>
</dbReference>
<dbReference type="PANTHER" id="PTHR45835:SF90">
    <property type="entry name" value="INTEGRASE CATALYTIC DOMAIN-CONTAINING PROTEIN"/>
    <property type="match status" value="1"/>
</dbReference>
<dbReference type="Gene3D" id="3.30.420.10">
    <property type="entry name" value="Ribonuclease H-like superfamily/Ribonuclease H"/>
    <property type="match status" value="1"/>
</dbReference>
<dbReference type="AlphaFoldDB" id="A0A2G2XUH9"/>
<dbReference type="EMBL" id="AYRZ02000246">
    <property type="protein sequence ID" value="PHT61120.1"/>
    <property type="molecule type" value="Genomic_DNA"/>
</dbReference>
<proteinExistence type="predicted"/>
<evidence type="ECO:0000313" key="3">
    <source>
        <dbReference type="Proteomes" id="UP000222542"/>
    </source>
</evidence>
<feature type="domain" description="Tf2-1-like SH3-like" evidence="1">
    <location>
        <begin position="87"/>
        <end position="147"/>
    </location>
</feature>
<keyword evidence="3" id="KW-1185">Reference proteome</keyword>
<dbReference type="Gramene" id="PHT61120">
    <property type="protein sequence ID" value="PHT61120"/>
    <property type="gene ID" value="T459_35027"/>
</dbReference>
<name>A0A2G2XUH9_CAPAN</name>
<dbReference type="GO" id="GO:0003676">
    <property type="term" value="F:nucleic acid binding"/>
    <property type="evidence" value="ECO:0007669"/>
    <property type="project" value="InterPro"/>
</dbReference>